<proteinExistence type="predicted"/>
<gene>
    <name evidence="1" type="ORF">EVAR_29726_1</name>
</gene>
<protein>
    <submittedName>
        <fullName evidence="1">Uncharacterized protein</fullName>
    </submittedName>
</protein>
<dbReference type="EMBL" id="BGZK01000441">
    <property type="protein sequence ID" value="GBP43744.1"/>
    <property type="molecule type" value="Genomic_DNA"/>
</dbReference>
<evidence type="ECO:0000313" key="2">
    <source>
        <dbReference type="Proteomes" id="UP000299102"/>
    </source>
</evidence>
<dbReference type="Proteomes" id="UP000299102">
    <property type="component" value="Unassembled WGS sequence"/>
</dbReference>
<evidence type="ECO:0000313" key="1">
    <source>
        <dbReference type="EMBL" id="GBP43744.1"/>
    </source>
</evidence>
<organism evidence="1 2">
    <name type="scientific">Eumeta variegata</name>
    <name type="common">Bagworm moth</name>
    <name type="synonym">Eumeta japonica</name>
    <dbReference type="NCBI Taxonomy" id="151549"/>
    <lineage>
        <taxon>Eukaryota</taxon>
        <taxon>Metazoa</taxon>
        <taxon>Ecdysozoa</taxon>
        <taxon>Arthropoda</taxon>
        <taxon>Hexapoda</taxon>
        <taxon>Insecta</taxon>
        <taxon>Pterygota</taxon>
        <taxon>Neoptera</taxon>
        <taxon>Endopterygota</taxon>
        <taxon>Lepidoptera</taxon>
        <taxon>Glossata</taxon>
        <taxon>Ditrysia</taxon>
        <taxon>Tineoidea</taxon>
        <taxon>Psychidae</taxon>
        <taxon>Oiketicinae</taxon>
        <taxon>Eumeta</taxon>
    </lineage>
</organism>
<reference evidence="1 2" key="1">
    <citation type="journal article" date="2019" name="Commun. Biol.">
        <title>The bagworm genome reveals a unique fibroin gene that provides high tensile strength.</title>
        <authorList>
            <person name="Kono N."/>
            <person name="Nakamura H."/>
            <person name="Ohtoshi R."/>
            <person name="Tomita M."/>
            <person name="Numata K."/>
            <person name="Arakawa K."/>
        </authorList>
    </citation>
    <scope>NUCLEOTIDE SEQUENCE [LARGE SCALE GENOMIC DNA]</scope>
</reference>
<comment type="caution">
    <text evidence="1">The sequence shown here is derived from an EMBL/GenBank/DDBJ whole genome shotgun (WGS) entry which is preliminary data.</text>
</comment>
<accession>A0A4C1W0R9</accession>
<sequence length="69" mass="7556">MGDIYLIMGRGWHLSVLHSERFDEFYERCGLPIATLETCVGSLAALGHAKVTAPVNKSSCECRIAKMNG</sequence>
<dbReference type="AlphaFoldDB" id="A0A4C1W0R9"/>
<name>A0A4C1W0R9_EUMVA</name>
<keyword evidence="2" id="KW-1185">Reference proteome</keyword>